<evidence type="ECO:0000313" key="1">
    <source>
        <dbReference type="EMBL" id="KAJ1675710.1"/>
    </source>
</evidence>
<evidence type="ECO:0000313" key="2">
    <source>
        <dbReference type="Proteomes" id="UP001145114"/>
    </source>
</evidence>
<gene>
    <name evidence="1" type="primary">YTM1_1</name>
    <name evidence="1" type="ORF">EV182_000733</name>
</gene>
<protein>
    <submittedName>
        <fullName evidence="1">Ribosome biogenesis protein ytm1</fullName>
    </submittedName>
</protein>
<dbReference type="Proteomes" id="UP001145114">
    <property type="component" value="Unassembled WGS sequence"/>
</dbReference>
<keyword evidence="2" id="KW-1185">Reference proteome</keyword>
<accession>A0ACC1HGG9</accession>
<sequence>MCFAFAQHADVIIVPRAPVVDECSYCHDVLDVQTFIAEPLDQIAVIADGVELLQSDPRLSDDPSAKRRLTVLESSVGMLKALAKAHNNLKEIDDYISKGDIVVASNLAAETQYLLDTIDVGDMDHEQADLVRRLQAENTKITSVVVYTIDHAFDQIYAFSSIGDLHELRSFTGDYYESAITISQLYYALSSLGLAHSRIKKLAHAIADRFMAPFALDPSTPVKELRSAFARTLSIGAVAAKSQDTSALPAEKLKTILSFIRKCVFHGVDFEDEQQPVYAFFGSVLWDRIWPILERQYFEALIPSDEEKLEDYHSQIFPLIDLEEYMVEVGLLHASQTKAKQIAKHTYRMYFKKRRTDLLVMAKELFTSEATNVVAVGHDDVGEFGSLDLETDAGKKHSEGKKLTKGGAVHGSGVEDWFPRCKISIQAQTLVELCHQTLAQIEADNPQVAAIHYQTARDILNLYRCVVPSYSEAEIAASPARTMVLFNDCMYVAHHLATMAQDAQTKWPELLRRVGSFADLIQQFRNLGRRHYEVHMNRAALDISSRLAGAEGTDGSAALLLLPGEPASQEHSRFRAAVFYLTSISKTSVNYLPHELHLKSLGLLADVVLENAIAHIKAQPAFDADTSRQLQQMVKPIYEIQPLFSRKFVPEPTGRNRAAQAPIEQYSKRWQEFEGWMQILTLDTSELALLRKRGELLLKDQSLVAAALAKRDYKQPAAFNKFQ</sequence>
<dbReference type="EMBL" id="JAMZIH010005197">
    <property type="protein sequence ID" value="KAJ1675710.1"/>
    <property type="molecule type" value="Genomic_DNA"/>
</dbReference>
<organism evidence="1 2">
    <name type="scientific">Spiromyces aspiralis</name>
    <dbReference type="NCBI Taxonomy" id="68401"/>
    <lineage>
        <taxon>Eukaryota</taxon>
        <taxon>Fungi</taxon>
        <taxon>Fungi incertae sedis</taxon>
        <taxon>Zoopagomycota</taxon>
        <taxon>Kickxellomycotina</taxon>
        <taxon>Kickxellomycetes</taxon>
        <taxon>Kickxellales</taxon>
        <taxon>Kickxellaceae</taxon>
        <taxon>Spiromyces</taxon>
    </lineage>
</organism>
<comment type="caution">
    <text evidence="1">The sequence shown here is derived from an EMBL/GenBank/DDBJ whole genome shotgun (WGS) entry which is preliminary data.</text>
</comment>
<reference evidence="1" key="1">
    <citation type="submission" date="2022-06" db="EMBL/GenBank/DDBJ databases">
        <title>Phylogenomic reconstructions and comparative analyses of Kickxellomycotina fungi.</title>
        <authorList>
            <person name="Reynolds N.K."/>
            <person name="Stajich J.E."/>
            <person name="Barry K."/>
            <person name="Grigoriev I.V."/>
            <person name="Crous P."/>
            <person name="Smith M.E."/>
        </authorList>
    </citation>
    <scope>NUCLEOTIDE SEQUENCE</scope>
    <source>
        <strain evidence="1">RSA 2271</strain>
    </source>
</reference>
<name>A0ACC1HGG9_9FUNG</name>
<proteinExistence type="predicted"/>